<feature type="compositionally biased region" description="Basic and acidic residues" evidence="1">
    <location>
        <begin position="32"/>
        <end position="44"/>
    </location>
</feature>
<feature type="region of interest" description="Disordered" evidence="1">
    <location>
        <begin position="88"/>
        <end position="158"/>
    </location>
</feature>
<comment type="caution">
    <text evidence="2">The sequence shown here is derived from an EMBL/GenBank/DDBJ whole genome shotgun (WGS) entry which is preliminary data.</text>
</comment>
<evidence type="ECO:0000313" key="3">
    <source>
        <dbReference type="Proteomes" id="UP001189429"/>
    </source>
</evidence>
<evidence type="ECO:0000256" key="1">
    <source>
        <dbReference type="SAM" id="MobiDB-lite"/>
    </source>
</evidence>
<sequence>MRTGPSRRGRVRRKPPRRRCVRSALPRAPRRVSPEPKAEGERCRGSRRRSPRSRAQASRASTSSGPLWSPALAALRCRTSCSTAKRLARSSPALRWRRSTSDSACSTIDIRPSSSRLVGARGRAAGLQRRPPRCAAHPGWRAQAAPPRREASCSAATSSAASAAGRSTSLPAAPRLTMRSAAAFSEAVLRSPSAAASLQSTVTSCSTASADSSAAQPTARCASTARSWAWHSSWDSCTWRHAAPRWPPSSADLFRRPWRSSCALRSCPRTASSSALRVFGSADCRGKPSSSSLASCKPLAVFFQLSPTVGRLPQEPLFLLRGLLRVRRVRVGPQIGRLPHEPFLLVRGLLQARGRRVRLGP</sequence>
<feature type="compositionally biased region" description="Low complexity" evidence="1">
    <location>
        <begin position="53"/>
        <end position="64"/>
    </location>
</feature>
<keyword evidence="3" id="KW-1185">Reference proteome</keyword>
<feature type="region of interest" description="Disordered" evidence="1">
    <location>
        <begin position="1"/>
        <end position="66"/>
    </location>
</feature>
<feature type="compositionally biased region" description="Basic residues" evidence="1">
    <location>
        <begin position="1"/>
        <end position="21"/>
    </location>
</feature>
<gene>
    <name evidence="2" type="ORF">PCOR1329_LOCUS80056</name>
</gene>
<organism evidence="2 3">
    <name type="scientific">Prorocentrum cordatum</name>
    <dbReference type="NCBI Taxonomy" id="2364126"/>
    <lineage>
        <taxon>Eukaryota</taxon>
        <taxon>Sar</taxon>
        <taxon>Alveolata</taxon>
        <taxon>Dinophyceae</taxon>
        <taxon>Prorocentrales</taxon>
        <taxon>Prorocentraceae</taxon>
        <taxon>Prorocentrum</taxon>
    </lineage>
</organism>
<proteinExistence type="predicted"/>
<dbReference type="EMBL" id="CAUYUJ010021305">
    <property type="protein sequence ID" value="CAK0903875.1"/>
    <property type="molecule type" value="Genomic_DNA"/>
</dbReference>
<reference evidence="2" key="1">
    <citation type="submission" date="2023-10" db="EMBL/GenBank/DDBJ databases">
        <authorList>
            <person name="Chen Y."/>
            <person name="Shah S."/>
            <person name="Dougan E. K."/>
            <person name="Thang M."/>
            <person name="Chan C."/>
        </authorList>
    </citation>
    <scope>NUCLEOTIDE SEQUENCE [LARGE SCALE GENOMIC DNA]</scope>
</reference>
<accession>A0ABN9XWS0</accession>
<feature type="compositionally biased region" description="Low complexity" evidence="1">
    <location>
        <begin position="113"/>
        <end position="129"/>
    </location>
</feature>
<protein>
    <submittedName>
        <fullName evidence="2">Uncharacterized protein</fullName>
    </submittedName>
</protein>
<dbReference type="Proteomes" id="UP001189429">
    <property type="component" value="Unassembled WGS sequence"/>
</dbReference>
<name>A0ABN9XWS0_9DINO</name>
<evidence type="ECO:0000313" key="2">
    <source>
        <dbReference type="EMBL" id="CAK0903875.1"/>
    </source>
</evidence>